<protein>
    <recommendedName>
        <fullName evidence="3">m7GpppX diphosphatase</fullName>
        <ecNumber evidence="2">3.6.1.59</ecNumber>
    </recommendedName>
    <alternativeName>
        <fullName evidence="5">Decapping scavenger enzyme</fullName>
    </alternativeName>
    <alternativeName>
        <fullName evidence="4">Scavenger mRNA-decapping enzyme DcpS</fullName>
    </alternativeName>
</protein>
<dbReference type="InterPro" id="IPR011145">
    <property type="entry name" value="Scavenger_mRNA_decap_enz_N"/>
</dbReference>
<reference evidence="7 8" key="1">
    <citation type="submission" date="2015-07" db="EMBL/GenBank/DDBJ databases">
        <title>The genome of Melipona quadrifasciata.</title>
        <authorList>
            <person name="Pan H."/>
            <person name="Kapheim K."/>
        </authorList>
    </citation>
    <scope>NUCLEOTIDE SEQUENCE [LARGE SCALE GENOMIC DNA]</scope>
    <source>
        <strain evidence="7">0111107301</strain>
        <tissue evidence="7">Whole body</tissue>
    </source>
</reference>
<dbReference type="PANTHER" id="PTHR12978:SF0">
    <property type="entry name" value="M7GPPPX DIPHOSPHATASE"/>
    <property type="match status" value="1"/>
</dbReference>
<evidence type="ECO:0000256" key="2">
    <source>
        <dbReference type="ARBA" id="ARBA00012520"/>
    </source>
</evidence>
<dbReference type="STRING" id="166423.A0A0M8ZQ54"/>
<dbReference type="Pfam" id="PF11969">
    <property type="entry name" value="DcpS_C"/>
    <property type="match status" value="1"/>
</dbReference>
<evidence type="ECO:0000256" key="4">
    <source>
        <dbReference type="ARBA" id="ARBA00029885"/>
    </source>
</evidence>
<proteinExistence type="inferred from homology"/>
<evidence type="ECO:0000256" key="1">
    <source>
        <dbReference type="ARBA" id="ARBA00010208"/>
    </source>
</evidence>
<evidence type="ECO:0000313" key="7">
    <source>
        <dbReference type="EMBL" id="KOX67373.1"/>
    </source>
</evidence>
<evidence type="ECO:0000313" key="8">
    <source>
        <dbReference type="Proteomes" id="UP000053105"/>
    </source>
</evidence>
<comment type="catalytic activity">
    <reaction evidence="6">
        <text>a 5'-end (N(7)-methyl 5'-triphosphoguanosine)-ribonucleoside in mRNA + H2O = N(7)-methyl-GMP + a 5'-end diphospho-ribonucleoside in mRNA + 2 H(+)</text>
        <dbReference type="Rhea" id="RHEA:65388"/>
        <dbReference type="Rhea" id="RHEA-COMP:17165"/>
        <dbReference type="Rhea" id="RHEA-COMP:17167"/>
        <dbReference type="ChEBI" id="CHEBI:15377"/>
        <dbReference type="ChEBI" id="CHEBI:15378"/>
        <dbReference type="ChEBI" id="CHEBI:58285"/>
        <dbReference type="ChEBI" id="CHEBI:156461"/>
        <dbReference type="ChEBI" id="CHEBI:167616"/>
        <dbReference type="EC" id="3.6.1.59"/>
    </reaction>
</comment>
<dbReference type="GO" id="GO:0140932">
    <property type="term" value="F:5'-(N(7)-methyl 5'-triphosphoguanosine)-[mRNA] diphosphatase activity"/>
    <property type="evidence" value="ECO:0007669"/>
    <property type="project" value="UniProtKB-EC"/>
</dbReference>
<dbReference type="EMBL" id="KQ436240">
    <property type="protein sequence ID" value="KOX67373.1"/>
    <property type="molecule type" value="Genomic_DNA"/>
</dbReference>
<dbReference type="Pfam" id="PF05652">
    <property type="entry name" value="DcpS"/>
    <property type="match status" value="1"/>
</dbReference>
<dbReference type="Proteomes" id="UP000053105">
    <property type="component" value="Unassembled WGS sequence"/>
</dbReference>
<accession>A0A0M8ZQ54</accession>
<evidence type="ECO:0000256" key="6">
    <source>
        <dbReference type="ARBA" id="ARBA00048222"/>
    </source>
</evidence>
<dbReference type="AlphaFoldDB" id="A0A0M8ZQ54"/>
<dbReference type="Gene3D" id="3.30.428.10">
    <property type="entry name" value="HIT-like"/>
    <property type="match status" value="1"/>
</dbReference>
<dbReference type="PANTHER" id="PTHR12978">
    <property type="entry name" value="HISTIDINE TRIAD HIT PROTEIN MEMBER"/>
    <property type="match status" value="1"/>
</dbReference>
<dbReference type="SUPFAM" id="SSF54197">
    <property type="entry name" value="HIT-like"/>
    <property type="match status" value="1"/>
</dbReference>
<gene>
    <name evidence="7" type="ORF">WN51_08280</name>
</gene>
<dbReference type="Gene3D" id="3.30.200.40">
    <property type="entry name" value="Scavenger mRNA decapping enzyme, N-terminal domain"/>
    <property type="match status" value="1"/>
</dbReference>
<dbReference type="GO" id="GO:0000290">
    <property type="term" value="P:deadenylation-dependent decapping of nuclear-transcribed mRNA"/>
    <property type="evidence" value="ECO:0007669"/>
    <property type="project" value="InterPro"/>
</dbReference>
<dbReference type="InterPro" id="IPR036265">
    <property type="entry name" value="HIT-like_sf"/>
</dbReference>
<evidence type="ECO:0000256" key="5">
    <source>
        <dbReference type="ARBA" id="ARBA00030609"/>
    </source>
</evidence>
<dbReference type="EC" id="3.6.1.59" evidence="2"/>
<organism evidence="7 8">
    <name type="scientific">Melipona quadrifasciata</name>
    <dbReference type="NCBI Taxonomy" id="166423"/>
    <lineage>
        <taxon>Eukaryota</taxon>
        <taxon>Metazoa</taxon>
        <taxon>Ecdysozoa</taxon>
        <taxon>Arthropoda</taxon>
        <taxon>Hexapoda</taxon>
        <taxon>Insecta</taxon>
        <taxon>Pterygota</taxon>
        <taxon>Neoptera</taxon>
        <taxon>Endopterygota</taxon>
        <taxon>Hymenoptera</taxon>
        <taxon>Apocrita</taxon>
        <taxon>Aculeata</taxon>
        <taxon>Apoidea</taxon>
        <taxon>Anthophila</taxon>
        <taxon>Apidae</taxon>
        <taxon>Melipona</taxon>
    </lineage>
</organism>
<name>A0A0M8ZQ54_9HYME</name>
<dbReference type="OrthoDB" id="10264956at2759"/>
<dbReference type="GO" id="GO:0005634">
    <property type="term" value="C:nucleus"/>
    <property type="evidence" value="ECO:0007669"/>
    <property type="project" value="TreeGrafter"/>
</dbReference>
<evidence type="ECO:0000256" key="3">
    <source>
        <dbReference type="ARBA" id="ARBA00015636"/>
    </source>
</evidence>
<sequence length="373" mass="43535">MAEVSCNSADECTPTKKAKIERENESENSGSIHDMEFCLSAFSVKKVLQHNCMRKQIYIEGAFKGHEGPAVVLLEKQNFPDDQETLKEFGTILHKLYNNDIYGNYECFPLKKYNGINATIIHPATAKHIEKFRRKELYIVDETYELYQKITLPYIESNSFSLEWVHNILEHKAEQGRVVYENNDKKTGFILVNDLKWDEQPNTLKLIALPFQKIRCIRELNESHLSLLKNIKEAGTAVIAKKFNVPASRLRIYLHYQPSYYYLHVHFAYLMFETPGTFRINVVFYFERLRKLELHDFAEEENRDICPAKSFSGKDRSIRGFSRIYSKFQAATLQRTALYIQSWKNDFYNINQSLINVPLKQAGTGFLADLKHT</sequence>
<dbReference type="InterPro" id="IPR008594">
    <property type="entry name" value="DcpS/DCS2"/>
</dbReference>
<keyword evidence="8" id="KW-1185">Reference proteome</keyword>
<comment type="similarity">
    <text evidence="1">Belongs to the HIT family.</text>
</comment>
<dbReference type="SUPFAM" id="SSF102860">
    <property type="entry name" value="mRNA decapping enzyme DcpS N-terminal domain"/>
    <property type="match status" value="1"/>
</dbReference>
<dbReference type="GO" id="GO:0000340">
    <property type="term" value="F:RNA 7-methylguanosine cap binding"/>
    <property type="evidence" value="ECO:0007669"/>
    <property type="project" value="TreeGrafter"/>
</dbReference>
<dbReference type="GO" id="GO:0000932">
    <property type="term" value="C:P-body"/>
    <property type="evidence" value="ECO:0007669"/>
    <property type="project" value="TreeGrafter"/>
</dbReference>